<dbReference type="CDD" id="cd07012">
    <property type="entry name" value="PBP2_Bug_TTT"/>
    <property type="match status" value="1"/>
</dbReference>
<dbReference type="OrthoDB" id="7250553at2"/>
<feature type="signal peptide" evidence="2">
    <location>
        <begin position="1"/>
        <end position="28"/>
    </location>
</feature>
<dbReference type="InterPro" id="IPR042100">
    <property type="entry name" value="Bug_dom1"/>
</dbReference>
<comment type="similarity">
    <text evidence="1">Belongs to the UPF0065 (bug) family.</text>
</comment>
<name>A0A437M1L4_9PROT</name>
<evidence type="ECO:0000256" key="1">
    <source>
        <dbReference type="ARBA" id="ARBA00006987"/>
    </source>
</evidence>
<accession>A0A437M1L4</accession>
<evidence type="ECO:0000313" key="4">
    <source>
        <dbReference type="Proteomes" id="UP000282957"/>
    </source>
</evidence>
<dbReference type="AlphaFoldDB" id="A0A437M1L4"/>
<proteinExistence type="inferred from homology"/>
<sequence>MPQMAQGFSARVTRRALLGTTLATPAFAQAWAPSRTVTVLVPNPPGGGSDFAARLFTDGLSRMLGQTVVVENRPGANGNLAIQAAVRAAPDGHTLLLNYSGYHAGNPAMMENPGWDPLRDLSPIGMGTLAPHIILGAPNLPVSNLREFISLIRENPGKMNYGSSGHGSIQHIAGVLFSRAIGAEMVHVPYRGAAQVLQDVAGGRIEMFITTPSSAMGLIQGNRVKPLAMASAARATALPEVPTTAEAGMQNFTVDAWFAFFTPAGTPQPIRERYNAALRELAQDEAVKRRAEEGGAVVRAMTLPEMEALVRKEVEELGAVIRQAGIRLE</sequence>
<dbReference type="PIRSF" id="PIRSF017082">
    <property type="entry name" value="YflP"/>
    <property type="match status" value="1"/>
</dbReference>
<protein>
    <submittedName>
        <fullName evidence="3">Tripartite tricarboxylate transporter substrate binding protein</fullName>
    </submittedName>
</protein>
<reference evidence="3 4" key="1">
    <citation type="submission" date="2019-01" db="EMBL/GenBank/DDBJ databases">
        <authorList>
            <person name="Chen W.-M."/>
        </authorList>
    </citation>
    <scope>NUCLEOTIDE SEQUENCE [LARGE SCALE GENOMIC DNA]</scope>
    <source>
        <strain evidence="3 4">CCP-6</strain>
    </source>
</reference>
<evidence type="ECO:0000256" key="2">
    <source>
        <dbReference type="SAM" id="SignalP"/>
    </source>
</evidence>
<evidence type="ECO:0000313" key="3">
    <source>
        <dbReference type="EMBL" id="RVT91577.1"/>
    </source>
</evidence>
<dbReference type="SUPFAM" id="SSF53850">
    <property type="entry name" value="Periplasmic binding protein-like II"/>
    <property type="match status" value="1"/>
</dbReference>
<dbReference type="InterPro" id="IPR005064">
    <property type="entry name" value="BUG"/>
</dbReference>
<organism evidence="3 4">
    <name type="scientific">Rhodovarius crocodyli</name>
    <dbReference type="NCBI Taxonomy" id="1979269"/>
    <lineage>
        <taxon>Bacteria</taxon>
        <taxon>Pseudomonadati</taxon>
        <taxon>Pseudomonadota</taxon>
        <taxon>Alphaproteobacteria</taxon>
        <taxon>Acetobacterales</taxon>
        <taxon>Roseomonadaceae</taxon>
        <taxon>Rhodovarius</taxon>
    </lineage>
</organism>
<dbReference type="EMBL" id="SACL01000010">
    <property type="protein sequence ID" value="RVT91577.1"/>
    <property type="molecule type" value="Genomic_DNA"/>
</dbReference>
<comment type="caution">
    <text evidence="3">The sequence shown here is derived from an EMBL/GenBank/DDBJ whole genome shotgun (WGS) entry which is preliminary data.</text>
</comment>
<dbReference type="Gene3D" id="3.40.190.150">
    <property type="entry name" value="Bordetella uptake gene, domain 1"/>
    <property type="match status" value="1"/>
</dbReference>
<dbReference type="PANTHER" id="PTHR42928:SF5">
    <property type="entry name" value="BLR1237 PROTEIN"/>
    <property type="match status" value="1"/>
</dbReference>
<dbReference type="PANTHER" id="PTHR42928">
    <property type="entry name" value="TRICARBOXYLATE-BINDING PROTEIN"/>
    <property type="match status" value="1"/>
</dbReference>
<keyword evidence="4" id="KW-1185">Reference proteome</keyword>
<keyword evidence="2" id="KW-0732">Signal</keyword>
<dbReference type="Pfam" id="PF03401">
    <property type="entry name" value="TctC"/>
    <property type="match status" value="1"/>
</dbReference>
<feature type="chain" id="PRO_5019035274" evidence="2">
    <location>
        <begin position="29"/>
        <end position="329"/>
    </location>
</feature>
<dbReference type="Proteomes" id="UP000282957">
    <property type="component" value="Unassembled WGS sequence"/>
</dbReference>
<dbReference type="Gene3D" id="3.40.190.10">
    <property type="entry name" value="Periplasmic binding protein-like II"/>
    <property type="match status" value="1"/>
</dbReference>
<gene>
    <name evidence="3" type="ORF">EOD42_21650</name>
</gene>